<evidence type="ECO:0000313" key="2">
    <source>
        <dbReference type="Proteomes" id="UP000011713"/>
    </source>
</evidence>
<dbReference type="EnsemblProtists" id="HpaT813944">
    <property type="protein sequence ID" value="HpaP813944"/>
    <property type="gene ID" value="HpaG813944"/>
</dbReference>
<reference evidence="2" key="1">
    <citation type="journal article" date="2010" name="Science">
        <title>Signatures of adaptation to obligate biotrophy in the Hyaloperonospora arabidopsidis genome.</title>
        <authorList>
            <person name="Baxter L."/>
            <person name="Tripathy S."/>
            <person name="Ishaque N."/>
            <person name="Boot N."/>
            <person name="Cabral A."/>
            <person name="Kemen E."/>
            <person name="Thines M."/>
            <person name="Ah-Fong A."/>
            <person name="Anderson R."/>
            <person name="Badejoko W."/>
            <person name="Bittner-Eddy P."/>
            <person name="Boore J.L."/>
            <person name="Chibucos M.C."/>
            <person name="Coates M."/>
            <person name="Dehal P."/>
            <person name="Delehaunty K."/>
            <person name="Dong S."/>
            <person name="Downton P."/>
            <person name="Dumas B."/>
            <person name="Fabro G."/>
            <person name="Fronick C."/>
            <person name="Fuerstenberg S.I."/>
            <person name="Fulton L."/>
            <person name="Gaulin E."/>
            <person name="Govers F."/>
            <person name="Hughes L."/>
            <person name="Humphray S."/>
            <person name="Jiang R.H."/>
            <person name="Judelson H."/>
            <person name="Kamoun S."/>
            <person name="Kyung K."/>
            <person name="Meijer H."/>
            <person name="Minx P."/>
            <person name="Morris P."/>
            <person name="Nelson J."/>
            <person name="Phuntumart V."/>
            <person name="Qutob D."/>
            <person name="Rehmany A."/>
            <person name="Rougon-Cardoso A."/>
            <person name="Ryden P."/>
            <person name="Torto-Alalibo T."/>
            <person name="Studholme D."/>
            <person name="Wang Y."/>
            <person name="Win J."/>
            <person name="Wood J."/>
            <person name="Clifton S.W."/>
            <person name="Rogers J."/>
            <person name="Van den Ackerveken G."/>
            <person name="Jones J.D."/>
            <person name="McDowell J.M."/>
            <person name="Beynon J."/>
            <person name="Tyler B.M."/>
        </authorList>
    </citation>
    <scope>NUCLEOTIDE SEQUENCE [LARGE SCALE GENOMIC DNA]</scope>
    <source>
        <strain evidence="2">Emoy2</strain>
    </source>
</reference>
<organism evidence="1 2">
    <name type="scientific">Hyaloperonospora arabidopsidis (strain Emoy2)</name>
    <name type="common">Downy mildew agent</name>
    <name type="synonym">Peronospora arabidopsidis</name>
    <dbReference type="NCBI Taxonomy" id="559515"/>
    <lineage>
        <taxon>Eukaryota</taxon>
        <taxon>Sar</taxon>
        <taxon>Stramenopiles</taxon>
        <taxon>Oomycota</taxon>
        <taxon>Peronosporomycetes</taxon>
        <taxon>Peronosporales</taxon>
        <taxon>Peronosporaceae</taxon>
        <taxon>Hyaloperonospora</taxon>
    </lineage>
</organism>
<dbReference type="HOGENOM" id="CLU_2255355_0_0_1"/>
<dbReference type="InParanoid" id="M4C4C6"/>
<proteinExistence type="predicted"/>
<dbReference type="Proteomes" id="UP000011713">
    <property type="component" value="Unassembled WGS sequence"/>
</dbReference>
<accession>M4C4C6</accession>
<reference evidence="1" key="2">
    <citation type="submission" date="2015-06" db="UniProtKB">
        <authorList>
            <consortium name="EnsemblProtists"/>
        </authorList>
    </citation>
    <scope>IDENTIFICATION</scope>
    <source>
        <strain evidence="1">Emoy2</strain>
    </source>
</reference>
<protein>
    <recommendedName>
        <fullName evidence="3">RxLR effector candidate protein</fullName>
    </recommendedName>
</protein>
<name>M4C4C6_HYAAE</name>
<evidence type="ECO:0000313" key="1">
    <source>
        <dbReference type="EnsemblProtists" id="HpaP813944"/>
    </source>
</evidence>
<dbReference type="VEuPathDB" id="FungiDB:HpaG813944"/>
<dbReference type="AlphaFoldDB" id="M4C4C6"/>
<sequence length="104" mass="11811">MQKLMVLEAYAKYDTGAKTHKQTVITTLIKNFGDGLLSSILMDGTEHTFCREIATELQDEMMANWKGRKISAKHVTKELSSSNGHLFSVDMKTLARYKQVLKEE</sequence>
<dbReference type="EMBL" id="ABWE02003035">
    <property type="status" value="NOT_ANNOTATED_CDS"/>
    <property type="molecule type" value="Genomic_DNA"/>
</dbReference>
<keyword evidence="2" id="KW-1185">Reference proteome</keyword>
<evidence type="ECO:0008006" key="3">
    <source>
        <dbReference type="Google" id="ProtNLM"/>
    </source>
</evidence>